<proteinExistence type="predicted"/>
<organism evidence="2 3">
    <name type="scientific">Rosenbergiella nectarea</name>
    <dbReference type="NCBI Taxonomy" id="988801"/>
    <lineage>
        <taxon>Bacteria</taxon>
        <taxon>Pseudomonadati</taxon>
        <taxon>Pseudomonadota</taxon>
        <taxon>Gammaproteobacteria</taxon>
        <taxon>Enterobacterales</taxon>
        <taxon>Erwiniaceae</taxon>
        <taxon>Rosenbergiella</taxon>
    </lineage>
</organism>
<dbReference type="STRING" id="988801.SAMN05216522_11189"/>
<keyword evidence="3" id="KW-1185">Reference proteome</keyword>
<evidence type="ECO:0000313" key="2">
    <source>
        <dbReference type="EMBL" id="SER10334.1"/>
    </source>
</evidence>
<evidence type="ECO:0000313" key="3">
    <source>
        <dbReference type="Proteomes" id="UP000242515"/>
    </source>
</evidence>
<dbReference type="EMBL" id="FOGC01000011">
    <property type="protein sequence ID" value="SER10334.1"/>
    <property type="molecule type" value="Genomic_DNA"/>
</dbReference>
<reference evidence="3" key="1">
    <citation type="submission" date="2016-10" db="EMBL/GenBank/DDBJ databases">
        <authorList>
            <person name="Varghese N."/>
            <person name="Submissions S."/>
        </authorList>
    </citation>
    <scope>NUCLEOTIDE SEQUENCE [LARGE SCALE GENOMIC DNA]</scope>
    <source>
        <strain evidence="3">8N4</strain>
    </source>
</reference>
<accession>A0A1H9LG20</accession>
<keyword evidence="1" id="KW-0812">Transmembrane</keyword>
<feature type="transmembrane region" description="Helical" evidence="1">
    <location>
        <begin position="13"/>
        <end position="35"/>
    </location>
</feature>
<keyword evidence="1" id="KW-1133">Transmembrane helix</keyword>
<sequence length="81" mass="9358">MNSQPILITEPRLSIRIVDSLLTIIAWGGFLYLILHEYQLLFSEQYRSGVSPATTLLNYFFICTHICFSLYLVGEIQLIVF</sequence>
<name>A0A1H9LG20_9GAMM</name>
<evidence type="ECO:0000256" key="1">
    <source>
        <dbReference type="SAM" id="Phobius"/>
    </source>
</evidence>
<gene>
    <name evidence="2" type="ORF">SAMN05216522_11189</name>
</gene>
<keyword evidence="1" id="KW-0472">Membrane</keyword>
<dbReference type="Proteomes" id="UP000242515">
    <property type="component" value="Unassembled WGS sequence"/>
</dbReference>
<feature type="transmembrane region" description="Helical" evidence="1">
    <location>
        <begin position="56"/>
        <end position="80"/>
    </location>
</feature>
<protein>
    <submittedName>
        <fullName evidence="2">Biofilm PGA synthesis protein PgaD</fullName>
    </submittedName>
</protein>
<dbReference type="AlphaFoldDB" id="A0A1H9LG20"/>